<dbReference type="Pfam" id="PF01578">
    <property type="entry name" value="Cytochrom_C_asm"/>
    <property type="match status" value="1"/>
</dbReference>
<dbReference type="GO" id="GO:0017004">
    <property type="term" value="P:cytochrome complex assembly"/>
    <property type="evidence" value="ECO:0007669"/>
    <property type="project" value="UniProtKB-KW"/>
</dbReference>
<feature type="transmembrane region" description="Helical" evidence="10">
    <location>
        <begin position="275"/>
        <end position="296"/>
    </location>
</feature>
<evidence type="ECO:0000256" key="5">
    <source>
        <dbReference type="ARBA" id="ARBA00022692"/>
    </source>
</evidence>
<feature type="transmembrane region" description="Helical" evidence="10">
    <location>
        <begin position="40"/>
        <end position="60"/>
    </location>
</feature>
<feature type="transmembrane region" description="Helical" evidence="10">
    <location>
        <begin position="120"/>
        <end position="139"/>
    </location>
</feature>
<dbReference type="InterPro" id="IPR003568">
    <property type="entry name" value="Cyt_c_biogenesis_CcmF"/>
</dbReference>
<keyword evidence="5 10" id="KW-0812">Transmembrane</keyword>
<feature type="transmembrane region" description="Helical" evidence="10">
    <location>
        <begin position="207"/>
        <end position="228"/>
    </location>
</feature>
<feature type="transmembrane region" description="Helical" evidence="10">
    <location>
        <begin position="394"/>
        <end position="413"/>
    </location>
</feature>
<keyword evidence="14" id="KW-1185">Reference proteome</keyword>
<dbReference type="RefSeq" id="WP_160646349.1">
    <property type="nucleotide sequence ID" value="NZ_SIJB01000025.1"/>
</dbReference>
<dbReference type="InterPro" id="IPR032523">
    <property type="entry name" value="CcmF_C"/>
</dbReference>
<dbReference type="PANTHER" id="PTHR43653:SF1">
    <property type="entry name" value="CYTOCHROME C-TYPE BIOGENESIS PROTEIN CCMF"/>
    <property type="match status" value="1"/>
</dbReference>
<evidence type="ECO:0000256" key="7">
    <source>
        <dbReference type="ARBA" id="ARBA00022989"/>
    </source>
</evidence>
<evidence type="ECO:0000256" key="2">
    <source>
        <dbReference type="ARBA" id="ARBA00009186"/>
    </source>
</evidence>
<dbReference type="AlphaFoldDB" id="A0A6N9Q406"/>
<sequence length="660" mass="74463">MHNIGVLTIYLGLAISIYSFIAFIVGVIKQDQKWVNSGKNGVLTLFLLTSLTIVLLLYVLATSQFQFKYVSMYTSSDLPIVYKLSALWAGNAGSLLLWTFLLTMYTTMVAFSNKMKGNPMVPYISTIMLGNAIFFYFILATTTRPFELNDFIPSEGNGLNPMLQDPGMIIHPITLYLGYVGLAVPFAFAIAALILKNVDSFWIRMTRRWTLLAWLFLTLGNLLGGYWAYLELGWGGYWAWDPVENASFMPWLTVTAFLHSVMIQERKGMLKVWNLSLIILSYALTLFGTFLVRSGVLTSVHAFGDTNLGTYFLIFMGIAVIFAMYVMMSRYHLLKKDSDHFESFFSKESSFLINNLILVCAAFAVFWGTIFPLISEAVRGTKVTVGVPFFNTVMSPILLSLLFILAICPLIAWQKSTIKNLQKNFLIPALLTIIVAILLFIMGIRTIYPIIGFTLVAFMLFTHISEIFRGVKARSSVTLENYPIALIRLISKNRRRYGGYTVHFGIALIAIGIIGSQNFSVESMKTVAIGEKINIADFEITYENLAQKSEGLNDIIFAELKVQKNGKHVGYIQPEKIFYSNWQQPSTEVGMISSWQEDLYIVISAWERDLRATFVVRVNPLVKWIWTGGVVVVIGTLFAIWGGRQNQVIPRYRGTVRKVT</sequence>
<feature type="transmembrane region" description="Helical" evidence="10">
    <location>
        <begin position="349"/>
        <end position="374"/>
    </location>
</feature>
<dbReference type="OrthoDB" id="9761451at2"/>
<feature type="transmembrane region" description="Helical" evidence="10">
    <location>
        <begin position="80"/>
        <end position="108"/>
    </location>
</feature>
<dbReference type="InterPro" id="IPR002541">
    <property type="entry name" value="Cyt_c_assembly"/>
</dbReference>
<feature type="transmembrane region" description="Helical" evidence="10">
    <location>
        <begin position="308"/>
        <end position="328"/>
    </location>
</feature>
<dbReference type="PRINTS" id="PR01411">
    <property type="entry name" value="CCMFBIOGNSIS"/>
</dbReference>
<feature type="transmembrane region" description="Helical" evidence="10">
    <location>
        <begin position="6"/>
        <end position="28"/>
    </location>
</feature>
<feature type="transmembrane region" description="Helical" evidence="10">
    <location>
        <begin position="248"/>
        <end position="263"/>
    </location>
</feature>
<keyword evidence="7 10" id="KW-1133">Transmembrane helix</keyword>
<feature type="domain" description="Cytochrome c-type biogenesis protein CcmF C-terminal" evidence="12">
    <location>
        <begin position="313"/>
        <end position="640"/>
    </location>
</feature>
<dbReference type="PANTHER" id="PTHR43653">
    <property type="entry name" value="CYTOCHROME C ASSEMBLY PROTEIN-RELATED"/>
    <property type="match status" value="1"/>
</dbReference>
<comment type="similarity">
    <text evidence="2">Belongs to the CcmF/CycK/Ccl1/NrfE/CcsA family.</text>
</comment>
<evidence type="ECO:0000256" key="1">
    <source>
        <dbReference type="ARBA" id="ARBA00004429"/>
    </source>
</evidence>
<evidence type="ECO:0000256" key="8">
    <source>
        <dbReference type="ARBA" id="ARBA00023136"/>
    </source>
</evidence>
<dbReference type="PRINTS" id="PR01410">
    <property type="entry name" value="CCBIOGENESIS"/>
</dbReference>
<evidence type="ECO:0000256" key="4">
    <source>
        <dbReference type="ARBA" id="ARBA00022519"/>
    </source>
</evidence>
<evidence type="ECO:0000256" key="10">
    <source>
        <dbReference type="SAM" id="Phobius"/>
    </source>
</evidence>
<accession>A0A6N9Q406</accession>
<dbReference type="EMBL" id="SIJB01000025">
    <property type="protein sequence ID" value="NBI29546.1"/>
    <property type="molecule type" value="Genomic_DNA"/>
</dbReference>
<dbReference type="GO" id="GO:0020037">
    <property type="term" value="F:heme binding"/>
    <property type="evidence" value="ECO:0007669"/>
    <property type="project" value="InterPro"/>
</dbReference>
<evidence type="ECO:0000259" key="12">
    <source>
        <dbReference type="Pfam" id="PF16327"/>
    </source>
</evidence>
<feature type="transmembrane region" description="Helical" evidence="10">
    <location>
        <begin position="425"/>
        <end position="444"/>
    </location>
</feature>
<dbReference type="Proteomes" id="UP000448943">
    <property type="component" value="Unassembled WGS sequence"/>
</dbReference>
<feature type="transmembrane region" description="Helical" evidence="10">
    <location>
        <begin position="450"/>
        <end position="468"/>
    </location>
</feature>
<keyword evidence="8 10" id="KW-0472">Membrane</keyword>
<evidence type="ECO:0000256" key="9">
    <source>
        <dbReference type="ARBA" id="ARBA00037230"/>
    </source>
</evidence>
<gene>
    <name evidence="13" type="ORF">ERL59_11310</name>
</gene>
<dbReference type="GO" id="GO:0005886">
    <property type="term" value="C:plasma membrane"/>
    <property type="evidence" value="ECO:0007669"/>
    <property type="project" value="UniProtKB-SubCell"/>
</dbReference>
<dbReference type="Pfam" id="PF16327">
    <property type="entry name" value="CcmF_C"/>
    <property type="match status" value="1"/>
</dbReference>
<keyword evidence="3" id="KW-1003">Cell membrane</keyword>
<reference evidence="13 14" key="1">
    <citation type="submission" date="2019-01" db="EMBL/GenBank/DDBJ databases">
        <title>Chengkuizengella sp. nov., isolated from deep-sea sediment of East Pacific Ocean.</title>
        <authorList>
            <person name="Yang J."/>
            <person name="Lai Q."/>
            <person name="Shao Z."/>
        </authorList>
    </citation>
    <scope>NUCLEOTIDE SEQUENCE [LARGE SCALE GENOMIC DNA]</scope>
    <source>
        <strain evidence="13 14">YPA3-1-1</strain>
    </source>
</reference>
<proteinExistence type="inferred from homology"/>
<protein>
    <submittedName>
        <fullName evidence="13">Heme lyase CcmF/NrfE family subunit</fullName>
    </submittedName>
</protein>
<feature type="transmembrane region" description="Helical" evidence="10">
    <location>
        <begin position="169"/>
        <end position="195"/>
    </location>
</feature>
<organism evidence="13 14">
    <name type="scientific">Chengkuizengella marina</name>
    <dbReference type="NCBI Taxonomy" id="2507566"/>
    <lineage>
        <taxon>Bacteria</taxon>
        <taxon>Bacillati</taxon>
        <taxon>Bacillota</taxon>
        <taxon>Bacilli</taxon>
        <taxon>Bacillales</taxon>
        <taxon>Paenibacillaceae</taxon>
        <taxon>Chengkuizengella</taxon>
    </lineage>
</organism>
<comment type="function">
    <text evidence="9">Required for the biogenesis of c-type cytochromes. Possible subunit of a heme lyase.</text>
</comment>
<keyword evidence="6" id="KW-0201">Cytochrome c-type biogenesis</keyword>
<evidence type="ECO:0000313" key="13">
    <source>
        <dbReference type="EMBL" id="NBI29546.1"/>
    </source>
</evidence>
<comment type="subcellular location">
    <subcellularLocation>
        <location evidence="1">Cell inner membrane</location>
        <topology evidence="1">Multi-pass membrane protein</topology>
    </subcellularLocation>
</comment>
<dbReference type="GO" id="GO:0015232">
    <property type="term" value="F:heme transmembrane transporter activity"/>
    <property type="evidence" value="ECO:0007669"/>
    <property type="project" value="InterPro"/>
</dbReference>
<dbReference type="InterPro" id="IPR003567">
    <property type="entry name" value="Cyt_c_biogenesis"/>
</dbReference>
<feature type="transmembrane region" description="Helical" evidence="10">
    <location>
        <begin position="624"/>
        <end position="643"/>
    </location>
</feature>
<feature type="transmembrane region" description="Helical" evidence="10">
    <location>
        <begin position="497"/>
        <end position="515"/>
    </location>
</feature>
<keyword evidence="13" id="KW-0456">Lyase</keyword>
<comment type="caution">
    <text evidence="13">The sequence shown here is derived from an EMBL/GenBank/DDBJ whole genome shotgun (WGS) entry which is preliminary data.</text>
</comment>
<name>A0A6N9Q406_9BACL</name>
<keyword evidence="4" id="KW-0997">Cell inner membrane</keyword>
<evidence type="ECO:0000256" key="3">
    <source>
        <dbReference type="ARBA" id="ARBA00022475"/>
    </source>
</evidence>
<evidence type="ECO:0000259" key="11">
    <source>
        <dbReference type="Pfam" id="PF01578"/>
    </source>
</evidence>
<dbReference type="GO" id="GO:0016829">
    <property type="term" value="F:lyase activity"/>
    <property type="evidence" value="ECO:0007669"/>
    <property type="project" value="UniProtKB-KW"/>
</dbReference>
<evidence type="ECO:0000313" key="14">
    <source>
        <dbReference type="Proteomes" id="UP000448943"/>
    </source>
</evidence>
<evidence type="ECO:0000256" key="6">
    <source>
        <dbReference type="ARBA" id="ARBA00022748"/>
    </source>
</evidence>
<feature type="domain" description="Cytochrome c assembly protein" evidence="11">
    <location>
        <begin position="88"/>
        <end position="294"/>
    </location>
</feature>